<feature type="region of interest" description="Disordered" evidence="1">
    <location>
        <begin position="1"/>
        <end position="20"/>
    </location>
</feature>
<gene>
    <name evidence="2" type="ORF">PHYPADRAFT_101055</name>
</gene>
<sequence>MGRSTKTHHSGQGLIQSKTTTQAGLGLSSCSVLQQSKNHEPSQSCTRLVYTQSCDEENTTVRLLDKQNMTSKSTGLQRLEHAEHAKEEEYVIASDVTDDDEGSAVLSRSKEINCSTFLWRVEA</sequence>
<organism>
    <name type="scientific">Physcomitrium patens</name>
    <name type="common">Spreading-leaved earth moss</name>
    <name type="synonym">Physcomitrella patens</name>
    <dbReference type="NCBI Taxonomy" id="3218"/>
    <lineage>
        <taxon>Eukaryota</taxon>
        <taxon>Viridiplantae</taxon>
        <taxon>Streptophyta</taxon>
        <taxon>Embryophyta</taxon>
        <taxon>Bryophyta</taxon>
        <taxon>Bryophytina</taxon>
        <taxon>Bryopsida</taxon>
        <taxon>Funariidae</taxon>
        <taxon>Funariales</taxon>
        <taxon>Funariaceae</taxon>
        <taxon>Physcomitrium</taxon>
    </lineage>
</organism>
<dbReference type="AlphaFoldDB" id="A9U2Z3"/>
<dbReference type="EMBL" id="DS545333">
    <property type="protein sequence ID" value="EDQ49973.1"/>
    <property type="molecule type" value="Genomic_DNA"/>
</dbReference>
<protein>
    <submittedName>
        <fullName evidence="2">Predicted protein</fullName>
    </submittedName>
</protein>
<evidence type="ECO:0000256" key="1">
    <source>
        <dbReference type="SAM" id="MobiDB-lite"/>
    </source>
</evidence>
<proteinExistence type="predicted"/>
<dbReference type="PROSITE" id="PS51257">
    <property type="entry name" value="PROKAR_LIPOPROTEIN"/>
    <property type="match status" value="1"/>
</dbReference>
<name>A9U2Z3_PHYPA</name>
<reference evidence="2" key="1">
    <citation type="journal article" date="2008" name="Science">
        <title>The Physcomitrella genome reveals evolutionary insights into the conquest of land by plants.</title>
        <authorList>
            <person name="Rensing S."/>
            <person name="Lang D."/>
            <person name="Zimmer A."/>
            <person name="Terry A."/>
            <person name="Salamov A."/>
            <person name="Shapiro H."/>
            <person name="Nishiyama T."/>
            <person name="Perroud P.-F."/>
            <person name="Lindquist E."/>
            <person name="Kamisugi Y."/>
            <person name="Tanahashi T."/>
            <person name="Sakakibara K."/>
            <person name="Fujita T."/>
            <person name="Oishi K."/>
            <person name="Shin-I T."/>
            <person name="Kuroki Y."/>
            <person name="Toyoda A."/>
            <person name="Suzuki Y."/>
            <person name="Hashimoto A."/>
            <person name="Yamaguchi K."/>
            <person name="Sugano A."/>
            <person name="Kohara Y."/>
            <person name="Fujiyama A."/>
            <person name="Anterola A."/>
            <person name="Aoki S."/>
            <person name="Ashton N."/>
            <person name="Barbazuk W.B."/>
            <person name="Barker E."/>
            <person name="Bennetzen J."/>
            <person name="Bezanilla M."/>
            <person name="Blankenship R."/>
            <person name="Cho S.H."/>
            <person name="Dutcher S."/>
            <person name="Estelle M."/>
            <person name="Fawcett J.A."/>
            <person name="Gundlach H."/>
            <person name="Hanada K."/>
            <person name="Heyl A."/>
            <person name="Hicks K.A."/>
            <person name="Hugh J."/>
            <person name="Lohr M."/>
            <person name="Mayer K."/>
            <person name="Melkozernov A."/>
            <person name="Murata T."/>
            <person name="Nelson D."/>
            <person name="Pils B."/>
            <person name="Prigge M."/>
            <person name="Reiss B."/>
            <person name="Renner T."/>
            <person name="Rombauts S."/>
            <person name="Rushton P."/>
            <person name="Sanderfoot A."/>
            <person name="Schween G."/>
            <person name="Shiu S.-H."/>
            <person name="Stueber K."/>
            <person name="Theodoulou F.L."/>
            <person name="Tu H."/>
            <person name="Van de Peer Y."/>
            <person name="Verrier P.J."/>
            <person name="Waters E."/>
            <person name="Wood A."/>
            <person name="Yang L."/>
            <person name="Cove D."/>
            <person name="Cuming A."/>
            <person name="Hasebe M."/>
            <person name="Lucas S."/>
            <person name="Mishler D.B."/>
            <person name="Reski R."/>
            <person name="Grigoriev I."/>
            <person name="Quatrano R.S."/>
            <person name="Boore J.L."/>
        </authorList>
    </citation>
    <scope>NUCLEOTIDE SEQUENCE [LARGE SCALE GENOMIC DNA]</scope>
</reference>
<accession>A9U2Z3</accession>
<evidence type="ECO:0000313" key="2">
    <source>
        <dbReference type="EMBL" id="EDQ49973.1"/>
    </source>
</evidence>